<reference evidence="4 5" key="1">
    <citation type="submission" date="2020-01" db="EMBL/GenBank/DDBJ databases">
        <title>Draft genome sequence of Aspergillus udagawae IFM 53868.</title>
        <authorList>
            <person name="Takahashi H."/>
            <person name="Yaguchi T."/>
        </authorList>
    </citation>
    <scope>NUCLEOTIDE SEQUENCE [LARGE SCALE GENOMIC DNA]</scope>
    <source>
        <strain evidence="4 5">IFM 53868</strain>
    </source>
</reference>
<protein>
    <submittedName>
        <fullName evidence="4">Double-strand-specific pac1 ribonuclease</fullName>
    </submittedName>
</protein>
<dbReference type="Gene3D" id="3.30.160.20">
    <property type="match status" value="1"/>
</dbReference>
<sequence length="414" mass="46551">MSERRRFAMMDHVTDVWVPPYQVVLKIPEHRELTTRTLEFLMDLKRKSVFDPPSDDDGRKTKSRTASKAPLQEADQSSLACRIGREAQKAPSDGERSLNQDRRSCLCLLKTLTQELVKSVDLIRDHAGDDITNAIIELDKAFRRAKTAVSPISRPDNNSVEFTRAQGNRNSFGIPELPPILDSSLELAVFTHPGLSKDSKSTYDRLEILGDAYIELIATRLIWSRFEDLSSGQISQIRELLVKNETLSEFATLYGLDSRASIPQDLLNQPRRWTKTKGDIFEAYVAAVILSRPTHGYDVAEQWLTQLWLPRLTDTAIRRTALDAKETLAKKIMGKGVKLKYVDERSPVQLRGGMQTFYVGVYLTGWGWQNKHLGSGHGPSKAVAGDAAARQALLNEPLINSISQVKKTHELTKI</sequence>
<dbReference type="PANTHER" id="PTHR11207:SF0">
    <property type="entry name" value="RIBONUCLEASE 3"/>
    <property type="match status" value="1"/>
</dbReference>
<dbReference type="SMART" id="SM00535">
    <property type="entry name" value="RIBOc"/>
    <property type="match status" value="1"/>
</dbReference>
<dbReference type="Pfam" id="PF00636">
    <property type="entry name" value="Ribonuclease_3"/>
    <property type="match status" value="1"/>
</dbReference>
<feature type="domain" description="RNase III" evidence="3">
    <location>
        <begin position="190"/>
        <end position="293"/>
    </location>
</feature>
<dbReference type="CDD" id="cd00593">
    <property type="entry name" value="RIBOc"/>
    <property type="match status" value="1"/>
</dbReference>
<keyword evidence="5" id="KW-1185">Reference proteome</keyword>
<accession>A0ABQ1AXA8</accession>
<dbReference type="Proteomes" id="UP000465266">
    <property type="component" value="Unassembled WGS sequence"/>
</dbReference>
<dbReference type="SUPFAM" id="SSF54768">
    <property type="entry name" value="dsRNA-binding domain-like"/>
    <property type="match status" value="1"/>
</dbReference>
<dbReference type="PROSITE" id="PS50142">
    <property type="entry name" value="RNASE_3_2"/>
    <property type="match status" value="1"/>
</dbReference>
<dbReference type="InterPro" id="IPR000999">
    <property type="entry name" value="RNase_III_dom"/>
</dbReference>
<evidence type="ECO:0000259" key="3">
    <source>
        <dbReference type="PROSITE" id="PS50142"/>
    </source>
</evidence>
<gene>
    <name evidence="4" type="ORF">IFM53868_05854</name>
</gene>
<evidence type="ECO:0000313" key="4">
    <source>
        <dbReference type="EMBL" id="GFF89490.1"/>
    </source>
</evidence>
<dbReference type="Gene3D" id="1.10.1520.10">
    <property type="entry name" value="Ribonuclease III domain"/>
    <property type="match status" value="1"/>
</dbReference>
<dbReference type="EMBL" id="BLKG01000062">
    <property type="protein sequence ID" value="GFF89490.1"/>
    <property type="molecule type" value="Genomic_DNA"/>
</dbReference>
<dbReference type="InterPro" id="IPR036389">
    <property type="entry name" value="RNase_III_sf"/>
</dbReference>
<evidence type="ECO:0000256" key="1">
    <source>
        <dbReference type="ARBA" id="ARBA00022884"/>
    </source>
</evidence>
<organism evidence="4 5">
    <name type="scientific">Aspergillus udagawae</name>
    <dbReference type="NCBI Taxonomy" id="91492"/>
    <lineage>
        <taxon>Eukaryota</taxon>
        <taxon>Fungi</taxon>
        <taxon>Dikarya</taxon>
        <taxon>Ascomycota</taxon>
        <taxon>Pezizomycotina</taxon>
        <taxon>Eurotiomycetes</taxon>
        <taxon>Eurotiomycetidae</taxon>
        <taxon>Eurotiales</taxon>
        <taxon>Aspergillaceae</taxon>
        <taxon>Aspergillus</taxon>
        <taxon>Aspergillus subgen. Fumigati</taxon>
    </lineage>
</organism>
<keyword evidence="1" id="KW-0694">RNA-binding</keyword>
<proteinExistence type="predicted"/>
<dbReference type="PANTHER" id="PTHR11207">
    <property type="entry name" value="RIBONUCLEASE III"/>
    <property type="match status" value="1"/>
</dbReference>
<comment type="caution">
    <text evidence="4">The sequence shown here is derived from an EMBL/GenBank/DDBJ whole genome shotgun (WGS) entry which is preliminary data.</text>
</comment>
<feature type="region of interest" description="Disordered" evidence="2">
    <location>
        <begin position="51"/>
        <end position="79"/>
    </location>
</feature>
<name>A0ABQ1AXA8_9EURO</name>
<evidence type="ECO:0000313" key="5">
    <source>
        <dbReference type="Proteomes" id="UP000465266"/>
    </source>
</evidence>
<dbReference type="SUPFAM" id="SSF69065">
    <property type="entry name" value="RNase III domain-like"/>
    <property type="match status" value="1"/>
</dbReference>
<evidence type="ECO:0000256" key="2">
    <source>
        <dbReference type="SAM" id="MobiDB-lite"/>
    </source>
</evidence>